<keyword evidence="2 4" id="KW-0862">Zinc</keyword>
<dbReference type="GO" id="GO:0031941">
    <property type="term" value="C:filamentous actin"/>
    <property type="evidence" value="ECO:0007669"/>
    <property type="project" value="TreeGrafter"/>
</dbReference>
<feature type="compositionally biased region" description="Basic and acidic residues" evidence="5">
    <location>
        <begin position="306"/>
        <end position="324"/>
    </location>
</feature>
<dbReference type="PANTHER" id="PTHR24214:SF38">
    <property type="entry name" value="PDZ AND LIM DOMAIN PROTEIN ZASP-RELATED"/>
    <property type="match status" value="1"/>
</dbReference>
<dbReference type="GO" id="GO:0030036">
    <property type="term" value="P:actin cytoskeleton organization"/>
    <property type="evidence" value="ECO:0007669"/>
    <property type="project" value="TreeGrafter"/>
</dbReference>
<dbReference type="GO" id="GO:0046872">
    <property type="term" value="F:metal ion binding"/>
    <property type="evidence" value="ECO:0007669"/>
    <property type="project" value="UniProtKB-KW"/>
</dbReference>
<dbReference type="CDD" id="cd09455">
    <property type="entry name" value="LIM1_Enigma_like_1"/>
    <property type="match status" value="1"/>
</dbReference>
<protein>
    <submittedName>
        <fullName evidence="7">PDZ and LIM domain protein Zasp</fullName>
    </submittedName>
</protein>
<dbReference type="PANTHER" id="PTHR24214">
    <property type="entry name" value="PDZ AND LIM DOMAIN PROTEIN ZASP"/>
    <property type="match status" value="1"/>
</dbReference>
<sequence length="796" mass="87085">MGKPKREERSSPPAPRREDQGIFDYAAKMRPYYTRTSPVPHAEGFPPSNECPHGPKSLLPPASLVRSISPVVTLSFPPVFPVLPAKPRSRCTSPDHVSRESTHPVETTYPTPSAYTTSQPPPPGPKEYISEPVAIPSITVAAEHVTDLPRYYDTPGLLAQAMTTAPITPFNPVPFPEPIEIPSMKPLPPESKPVLFRPESPMMNALTVAPERCYSPLPSITKPLDSLTALSDVNKPINLLLGEKEPEIPREPCRSMLSALTIASSRPYSPIPAPPPPAPTPVVHVITDAPFETYVPKLAGGQQPTKKTDTPKKPDAGREVDPSHPHSFPYTSSGLHIPATIPYYQEHIDEEDIHTKLRNSPLLIKSAAQESLSIQSKIMNILSQQESVAAKTTAISAEPLKSSALDFLQPKEDSKIIPTLGYKPNPLMDSNKSSSQTRDEGTQIVHDETRESVESKTCRTVTQTSSLEQYESKQEKVCQKICQTECQKICQAECPKICQVECQKSKTCTAEAPPKEESKPVYEPKVKFERQTSFDPKPKLASPPAAGAPTSTAPSVSSLLSMKLSSLIPSMPDPNPSSLPSNTGSGAGGKGATSGQTTAPRRGRGVLNPHPAPGARVPLCGQCYQQIRGPFITALGKIWCPDHFVCVRSQCKRPLQDIGFVEEDSGLYCEYCFEQFLAPNCHKCSQKIKGDCLNAIGRHYHPECFTCAYCGKLFGNNPFFLEEGLPYCENDWNDLFTTKCFACGFPIEAGDRWVEALSNNYHSLCFNCSVPSCKKNLEGQSFFAKAGRPFCKAHAR</sequence>
<evidence type="ECO:0000259" key="6">
    <source>
        <dbReference type="PROSITE" id="PS50023"/>
    </source>
</evidence>
<keyword evidence="3 4" id="KW-0440">LIM domain</keyword>
<feature type="region of interest" description="Disordered" evidence="5">
    <location>
        <begin position="295"/>
        <end position="333"/>
    </location>
</feature>
<proteinExistence type="predicted"/>
<keyword evidence="1 4" id="KW-0479">Metal-binding</keyword>
<dbReference type="CDD" id="cd08368">
    <property type="entry name" value="LIM"/>
    <property type="match status" value="1"/>
</dbReference>
<feature type="domain" description="LIM zinc-binding" evidence="6">
    <location>
        <begin position="679"/>
        <end position="738"/>
    </location>
</feature>
<reference evidence="7" key="1">
    <citation type="submission" date="2021-05" db="EMBL/GenBank/DDBJ databases">
        <authorList>
            <person name="Alioto T."/>
            <person name="Alioto T."/>
            <person name="Gomez Garrido J."/>
        </authorList>
    </citation>
    <scope>NUCLEOTIDE SEQUENCE</scope>
</reference>
<dbReference type="InterPro" id="IPR050604">
    <property type="entry name" value="PDZ-LIM_domain"/>
</dbReference>
<feature type="compositionally biased region" description="Basic and acidic residues" evidence="5">
    <location>
        <begin position="1"/>
        <end position="20"/>
    </location>
</feature>
<organism evidence="7">
    <name type="scientific">Cacopsylla melanoneura</name>
    <dbReference type="NCBI Taxonomy" id="428564"/>
    <lineage>
        <taxon>Eukaryota</taxon>
        <taxon>Metazoa</taxon>
        <taxon>Ecdysozoa</taxon>
        <taxon>Arthropoda</taxon>
        <taxon>Hexapoda</taxon>
        <taxon>Insecta</taxon>
        <taxon>Pterygota</taxon>
        <taxon>Neoptera</taxon>
        <taxon>Paraneoptera</taxon>
        <taxon>Hemiptera</taxon>
        <taxon>Sternorrhyncha</taxon>
        <taxon>Psylloidea</taxon>
        <taxon>Psyllidae</taxon>
        <taxon>Psyllinae</taxon>
        <taxon>Cacopsylla</taxon>
    </lineage>
</organism>
<dbReference type="SUPFAM" id="SSF57716">
    <property type="entry name" value="Glucocorticoid receptor-like (DNA-binding domain)"/>
    <property type="match status" value="3"/>
</dbReference>
<dbReference type="FunFam" id="2.10.110.10:FF:000020">
    <property type="entry name" value="PDZ and LIM domain protein 5"/>
    <property type="match status" value="1"/>
</dbReference>
<feature type="region of interest" description="Disordered" evidence="5">
    <location>
        <begin position="85"/>
        <end position="130"/>
    </location>
</feature>
<feature type="region of interest" description="Disordered" evidence="5">
    <location>
        <begin position="531"/>
        <end position="610"/>
    </location>
</feature>
<dbReference type="AlphaFoldDB" id="A0A8D9BA69"/>
<dbReference type="CDD" id="cd09461">
    <property type="entry name" value="LIM3_Enigma_like_1"/>
    <property type="match status" value="1"/>
</dbReference>
<dbReference type="EMBL" id="HBUF01614081">
    <property type="protein sequence ID" value="CAG6779439.1"/>
    <property type="molecule type" value="Transcribed_RNA"/>
</dbReference>
<dbReference type="FunFam" id="2.10.110.10:FF:000069">
    <property type="entry name" value="Uncharacterized protein, isoform Z"/>
    <property type="match status" value="1"/>
</dbReference>
<feature type="region of interest" description="Disordered" evidence="5">
    <location>
        <begin position="1"/>
        <end position="60"/>
    </location>
</feature>
<evidence type="ECO:0000256" key="4">
    <source>
        <dbReference type="PROSITE-ProRule" id="PRU00125"/>
    </source>
</evidence>
<dbReference type="GO" id="GO:0005912">
    <property type="term" value="C:adherens junction"/>
    <property type="evidence" value="ECO:0007669"/>
    <property type="project" value="TreeGrafter"/>
</dbReference>
<evidence type="ECO:0000256" key="2">
    <source>
        <dbReference type="ARBA" id="ARBA00022833"/>
    </source>
</evidence>
<dbReference type="GO" id="GO:0061061">
    <property type="term" value="P:muscle structure development"/>
    <property type="evidence" value="ECO:0007669"/>
    <property type="project" value="TreeGrafter"/>
</dbReference>
<dbReference type="GO" id="GO:0051371">
    <property type="term" value="F:muscle alpha-actinin binding"/>
    <property type="evidence" value="ECO:0007669"/>
    <property type="project" value="TreeGrafter"/>
</dbReference>
<evidence type="ECO:0000256" key="5">
    <source>
        <dbReference type="SAM" id="MobiDB-lite"/>
    </source>
</evidence>
<dbReference type="GO" id="GO:0001725">
    <property type="term" value="C:stress fiber"/>
    <property type="evidence" value="ECO:0007669"/>
    <property type="project" value="TreeGrafter"/>
</dbReference>
<feature type="compositionally biased region" description="Low complexity" evidence="5">
    <location>
        <begin position="540"/>
        <end position="570"/>
    </location>
</feature>
<dbReference type="PROSITE" id="PS00478">
    <property type="entry name" value="LIM_DOMAIN_1"/>
    <property type="match status" value="1"/>
</dbReference>
<evidence type="ECO:0000313" key="7">
    <source>
        <dbReference type="EMBL" id="CAG6779439.1"/>
    </source>
</evidence>
<name>A0A8D9BA69_9HEMI</name>
<evidence type="ECO:0000256" key="1">
    <source>
        <dbReference type="ARBA" id="ARBA00022723"/>
    </source>
</evidence>
<dbReference type="InterPro" id="IPR001781">
    <property type="entry name" value="Znf_LIM"/>
</dbReference>
<accession>A0A8D9BA69</accession>
<evidence type="ECO:0000256" key="3">
    <source>
        <dbReference type="ARBA" id="ARBA00023038"/>
    </source>
</evidence>
<dbReference type="SMART" id="SM00132">
    <property type="entry name" value="LIM"/>
    <property type="match status" value="3"/>
</dbReference>
<feature type="region of interest" description="Disordered" evidence="5">
    <location>
        <begin position="416"/>
        <end position="441"/>
    </location>
</feature>
<dbReference type="GO" id="GO:0030018">
    <property type="term" value="C:Z disc"/>
    <property type="evidence" value="ECO:0007669"/>
    <property type="project" value="TreeGrafter"/>
</dbReference>
<feature type="compositionally biased region" description="Low complexity" evidence="5">
    <location>
        <begin position="107"/>
        <end position="118"/>
    </location>
</feature>
<dbReference type="Gene3D" id="2.10.110.10">
    <property type="entry name" value="Cysteine Rich Protein"/>
    <property type="match status" value="3"/>
</dbReference>
<dbReference type="PROSITE" id="PS50023">
    <property type="entry name" value="LIM_DOMAIN_2"/>
    <property type="match status" value="1"/>
</dbReference>
<dbReference type="FunFam" id="2.10.110.10:FF:000060">
    <property type="entry name" value="Uncharacterized protein, isoform Z"/>
    <property type="match status" value="1"/>
</dbReference>
<dbReference type="Pfam" id="PF00412">
    <property type="entry name" value="LIM"/>
    <property type="match status" value="3"/>
</dbReference>
<dbReference type="GO" id="GO:0003779">
    <property type="term" value="F:actin binding"/>
    <property type="evidence" value="ECO:0007669"/>
    <property type="project" value="TreeGrafter"/>
</dbReference>